<keyword evidence="3 11" id="KW-1134">Transmembrane beta strand</keyword>
<dbReference type="SUPFAM" id="SSF56935">
    <property type="entry name" value="Porins"/>
    <property type="match status" value="1"/>
</dbReference>
<evidence type="ECO:0000259" key="14">
    <source>
        <dbReference type="Pfam" id="PF07715"/>
    </source>
</evidence>
<dbReference type="Pfam" id="PF07715">
    <property type="entry name" value="Plug"/>
    <property type="match status" value="1"/>
</dbReference>
<evidence type="ECO:0000256" key="4">
    <source>
        <dbReference type="ARBA" id="ARBA00022496"/>
    </source>
</evidence>
<comment type="caution">
    <text evidence="15">The sequence shown here is derived from an EMBL/GenBank/DDBJ whole genome shotgun (WGS) entry which is preliminary data.</text>
</comment>
<comment type="subcellular location">
    <subcellularLocation>
        <location evidence="1 11">Cell outer membrane</location>
        <topology evidence="1 11">Multi-pass membrane protein</topology>
    </subcellularLocation>
</comment>
<dbReference type="EMBL" id="DXDA01000050">
    <property type="protein sequence ID" value="HIY68957.1"/>
    <property type="molecule type" value="Genomic_DNA"/>
</dbReference>
<dbReference type="PANTHER" id="PTHR32552">
    <property type="entry name" value="FERRICHROME IRON RECEPTOR-RELATED"/>
    <property type="match status" value="1"/>
</dbReference>
<keyword evidence="2 11" id="KW-0813">Transport</keyword>
<keyword evidence="6" id="KW-0408">Iron</keyword>
<reference evidence="15" key="1">
    <citation type="journal article" date="2021" name="PeerJ">
        <title>Extensive microbial diversity within the chicken gut microbiome revealed by metagenomics and culture.</title>
        <authorList>
            <person name="Gilroy R."/>
            <person name="Ravi A."/>
            <person name="Getino M."/>
            <person name="Pursley I."/>
            <person name="Horton D.L."/>
            <person name="Alikhan N.F."/>
            <person name="Baker D."/>
            <person name="Gharbi K."/>
            <person name="Hall N."/>
            <person name="Watson M."/>
            <person name="Adriaenssens E.M."/>
            <person name="Foster-Nyarko E."/>
            <person name="Jarju S."/>
            <person name="Secka A."/>
            <person name="Antonio M."/>
            <person name="Oren A."/>
            <person name="Chaudhuri R.R."/>
            <person name="La Ragione R."/>
            <person name="Hildebrand F."/>
            <person name="Pallen M.J."/>
        </authorList>
    </citation>
    <scope>NUCLEOTIDE SEQUENCE</scope>
    <source>
        <strain evidence="15">5134</strain>
    </source>
</reference>
<dbReference type="InterPro" id="IPR036942">
    <property type="entry name" value="Beta-barrel_TonB_sf"/>
</dbReference>
<comment type="similarity">
    <text evidence="11 12">Belongs to the TonB-dependent receptor family.</text>
</comment>
<evidence type="ECO:0000256" key="2">
    <source>
        <dbReference type="ARBA" id="ARBA00022448"/>
    </source>
</evidence>
<dbReference type="Gene3D" id="2.40.170.20">
    <property type="entry name" value="TonB-dependent receptor, beta-barrel domain"/>
    <property type="match status" value="1"/>
</dbReference>
<dbReference type="GO" id="GO:0009279">
    <property type="term" value="C:cell outer membrane"/>
    <property type="evidence" value="ECO:0007669"/>
    <property type="project" value="UniProtKB-SubCell"/>
</dbReference>
<evidence type="ECO:0000256" key="1">
    <source>
        <dbReference type="ARBA" id="ARBA00004571"/>
    </source>
</evidence>
<evidence type="ECO:0000256" key="8">
    <source>
        <dbReference type="ARBA" id="ARBA00023077"/>
    </source>
</evidence>
<evidence type="ECO:0000256" key="9">
    <source>
        <dbReference type="ARBA" id="ARBA00023136"/>
    </source>
</evidence>
<accession>A0A9D2CC34</accession>
<gene>
    <name evidence="15" type="ORF">H9828_06040</name>
</gene>
<evidence type="ECO:0000256" key="12">
    <source>
        <dbReference type="RuleBase" id="RU003357"/>
    </source>
</evidence>
<evidence type="ECO:0000256" key="5">
    <source>
        <dbReference type="ARBA" id="ARBA00022692"/>
    </source>
</evidence>
<sequence>MSIRPILFLLPLLGLSVPKPGITAEIPDAERADTTITVDRVQVTAIKQGPVLRSTAVASTILGSRAVARRGITALKEISLAVPNFHAPDYGSRMTSSIYVRGLGARIDQPVIGLNVDNVPMLNKNAFDTELADIERIEVLRGPQSTLYGRNTMGGVVNVYTLSPLTYEGVRALAEYGSGNTLRLKASTYYRPLPDVGCSVTGFYTRSDGFFENEYTNRNCDWEWQAGGRWKIQWDNRRGLRLDNTLSLARLEQGGYPYAYAGEAIVEGGETILRPGQIAYNDPCSYLRTTISDGLTVRYDAVRYSVSSITSYQYTDDAMTLDQDFTPLSYFTLRQAIREHAVTEDLVFRSRGTERYGWLFGAFGFYRHQRMEAPVHFKRTGIERLILDNANRMPDLLYYTIDAEELPLSSQFRMPAWGAALYHESRLRLGRWHLTAGLRADYERTQLRYRSRTDLDYTLSINGGTPTPRNISIDDTGHLAHSYLELLPKVSVMYAFDPTRNLYLSVSRGYKAGGFNTQMFSDLLQEKLQAMMISGVGNEDPDRMSYRPEYSWNYEFGGHFSCLEGAVRGDFALFWIEVRDQQLTVFPEGQTTGRMMANAGRTRSRGAELSLQLSPWRDLDLNFNYGYTDARFLRYRSGREDYAGKRVPYAPEHTFAATATWSRPTGVEWLGDVVLEAGVQGAGTIVWNEENSLTEPFYALMNATVRLEHRRWSLGLWGRNLTGTTYNVFYFKSIGNEFVQCGRPRTFGITLTLNID</sequence>
<evidence type="ECO:0000313" key="16">
    <source>
        <dbReference type="Proteomes" id="UP000886844"/>
    </source>
</evidence>
<dbReference type="GO" id="GO:0006826">
    <property type="term" value="P:iron ion transport"/>
    <property type="evidence" value="ECO:0007669"/>
    <property type="project" value="UniProtKB-KW"/>
</dbReference>
<keyword evidence="10 11" id="KW-0998">Cell outer membrane</keyword>
<dbReference type="InterPro" id="IPR012910">
    <property type="entry name" value="Plug_dom"/>
</dbReference>
<feature type="domain" description="TonB-dependent receptor-like beta-barrel" evidence="13">
    <location>
        <begin position="178"/>
        <end position="721"/>
    </location>
</feature>
<evidence type="ECO:0000313" key="15">
    <source>
        <dbReference type="EMBL" id="HIY68957.1"/>
    </source>
</evidence>
<proteinExistence type="inferred from homology"/>
<evidence type="ECO:0000256" key="10">
    <source>
        <dbReference type="ARBA" id="ARBA00023237"/>
    </source>
</evidence>
<keyword evidence="8 12" id="KW-0798">TonB box</keyword>
<dbReference type="InterPro" id="IPR039426">
    <property type="entry name" value="TonB-dep_rcpt-like"/>
</dbReference>
<keyword evidence="4" id="KW-0410">Iron transport</keyword>
<keyword evidence="15" id="KW-0675">Receptor</keyword>
<keyword evidence="7" id="KW-0406">Ion transport</keyword>
<dbReference type="InterPro" id="IPR000531">
    <property type="entry name" value="Beta-barrel_TonB"/>
</dbReference>
<evidence type="ECO:0000256" key="6">
    <source>
        <dbReference type="ARBA" id="ARBA00023004"/>
    </source>
</evidence>
<keyword evidence="9 11" id="KW-0472">Membrane</keyword>
<dbReference type="Pfam" id="PF00593">
    <property type="entry name" value="TonB_dep_Rec_b-barrel"/>
    <property type="match status" value="1"/>
</dbReference>
<evidence type="ECO:0000256" key="3">
    <source>
        <dbReference type="ARBA" id="ARBA00022452"/>
    </source>
</evidence>
<reference evidence="15" key="2">
    <citation type="submission" date="2021-04" db="EMBL/GenBank/DDBJ databases">
        <authorList>
            <person name="Gilroy R."/>
        </authorList>
    </citation>
    <scope>NUCLEOTIDE SEQUENCE</scope>
    <source>
        <strain evidence="15">5134</strain>
    </source>
</reference>
<evidence type="ECO:0000256" key="11">
    <source>
        <dbReference type="PROSITE-ProRule" id="PRU01360"/>
    </source>
</evidence>
<keyword evidence="5 11" id="KW-0812">Transmembrane</keyword>
<dbReference type="PANTHER" id="PTHR32552:SF81">
    <property type="entry name" value="TONB-DEPENDENT OUTER MEMBRANE RECEPTOR"/>
    <property type="match status" value="1"/>
</dbReference>
<evidence type="ECO:0000259" key="13">
    <source>
        <dbReference type="Pfam" id="PF00593"/>
    </source>
</evidence>
<protein>
    <submittedName>
        <fullName evidence="15">TonB-dependent receptor</fullName>
    </submittedName>
</protein>
<dbReference type="AlphaFoldDB" id="A0A9D2CC34"/>
<organism evidence="15 16">
    <name type="scientific">Candidatus Alistipes intestinigallinarum</name>
    <dbReference type="NCBI Taxonomy" id="2838440"/>
    <lineage>
        <taxon>Bacteria</taxon>
        <taxon>Pseudomonadati</taxon>
        <taxon>Bacteroidota</taxon>
        <taxon>Bacteroidia</taxon>
        <taxon>Bacteroidales</taxon>
        <taxon>Rikenellaceae</taxon>
        <taxon>Alistipes</taxon>
    </lineage>
</organism>
<dbReference type="PROSITE" id="PS52016">
    <property type="entry name" value="TONB_DEPENDENT_REC_3"/>
    <property type="match status" value="1"/>
</dbReference>
<dbReference type="Proteomes" id="UP000886844">
    <property type="component" value="Unassembled WGS sequence"/>
</dbReference>
<evidence type="ECO:0000256" key="7">
    <source>
        <dbReference type="ARBA" id="ARBA00023065"/>
    </source>
</evidence>
<name>A0A9D2CC34_9BACT</name>
<feature type="domain" description="TonB-dependent receptor plug" evidence="14">
    <location>
        <begin position="52"/>
        <end position="156"/>
    </location>
</feature>